<evidence type="ECO:0000313" key="4">
    <source>
        <dbReference type="Proteomes" id="UP000198876"/>
    </source>
</evidence>
<dbReference type="Proteomes" id="UP000198876">
    <property type="component" value="Unassembled WGS sequence"/>
</dbReference>
<sequence>MSRTISVEGMSCEHCEQTVEEALSGVGGVESVDVDRDAESATVEGDADEEELVAAVEDAGYDASA</sequence>
<dbReference type="InterPro" id="IPR006121">
    <property type="entry name" value="HMA_dom"/>
</dbReference>
<dbReference type="PANTHER" id="PTHR22814:SF287">
    <property type="entry name" value="COPPER TRANSPORT PROTEIN ATX1"/>
    <property type="match status" value="1"/>
</dbReference>
<dbReference type="GO" id="GO:0046872">
    <property type="term" value="F:metal ion binding"/>
    <property type="evidence" value="ECO:0007669"/>
    <property type="project" value="UniProtKB-KW"/>
</dbReference>
<proteinExistence type="predicted"/>
<protein>
    <submittedName>
        <fullName evidence="3">Copper ion binding protein</fullName>
    </submittedName>
</protein>
<evidence type="ECO:0000259" key="2">
    <source>
        <dbReference type="PROSITE" id="PS50846"/>
    </source>
</evidence>
<name>A0A1I2TPF1_9EURY</name>
<dbReference type="RefSeq" id="WP_092892989.1">
    <property type="nucleotide sequence ID" value="NZ_FOOQ01000002.1"/>
</dbReference>
<gene>
    <name evidence="3" type="ORF">SAMN04488063_2698</name>
</gene>
<dbReference type="Pfam" id="PF00403">
    <property type="entry name" value="HMA"/>
    <property type="match status" value="1"/>
</dbReference>
<reference evidence="4" key="1">
    <citation type="submission" date="2016-10" db="EMBL/GenBank/DDBJ databases">
        <authorList>
            <person name="Varghese N."/>
            <person name="Submissions S."/>
        </authorList>
    </citation>
    <scope>NUCLEOTIDE SEQUENCE [LARGE SCALE GENOMIC DNA]</scope>
    <source>
        <strain evidence="4">CGMCC 1.7739</strain>
    </source>
</reference>
<dbReference type="CDD" id="cd00371">
    <property type="entry name" value="HMA"/>
    <property type="match status" value="1"/>
</dbReference>
<dbReference type="InterPro" id="IPR036163">
    <property type="entry name" value="HMA_dom_sf"/>
</dbReference>
<dbReference type="SUPFAM" id="SSF55008">
    <property type="entry name" value="HMA, heavy metal-associated domain"/>
    <property type="match status" value="1"/>
</dbReference>
<accession>A0A1I2TPF1</accession>
<evidence type="ECO:0000313" key="3">
    <source>
        <dbReference type="EMBL" id="SFG64326.1"/>
    </source>
</evidence>
<dbReference type="PROSITE" id="PS50846">
    <property type="entry name" value="HMA_2"/>
    <property type="match status" value="1"/>
</dbReference>
<organism evidence="3 4">
    <name type="scientific">Halopelagius inordinatus</name>
    <dbReference type="NCBI Taxonomy" id="553467"/>
    <lineage>
        <taxon>Archaea</taxon>
        <taxon>Methanobacteriati</taxon>
        <taxon>Methanobacteriota</taxon>
        <taxon>Stenosarchaea group</taxon>
        <taxon>Halobacteria</taxon>
        <taxon>Halobacteriales</taxon>
        <taxon>Haloferacaceae</taxon>
    </lineage>
</organism>
<dbReference type="AlphaFoldDB" id="A0A1I2TPF1"/>
<dbReference type="PANTHER" id="PTHR22814">
    <property type="entry name" value="COPPER TRANSPORT PROTEIN ATOX1-RELATED"/>
    <property type="match status" value="1"/>
</dbReference>
<dbReference type="EMBL" id="FOOQ01000002">
    <property type="protein sequence ID" value="SFG64326.1"/>
    <property type="molecule type" value="Genomic_DNA"/>
</dbReference>
<dbReference type="Gene3D" id="3.30.70.100">
    <property type="match status" value="1"/>
</dbReference>
<dbReference type="FunFam" id="3.30.70.100:FF:000001">
    <property type="entry name" value="ATPase copper transporting beta"/>
    <property type="match status" value="1"/>
</dbReference>
<keyword evidence="1" id="KW-0479">Metal-binding</keyword>
<keyword evidence="4" id="KW-1185">Reference proteome</keyword>
<dbReference type="STRING" id="553467.SAMN04488063_2698"/>
<feature type="domain" description="HMA" evidence="2">
    <location>
        <begin position="1"/>
        <end position="64"/>
    </location>
</feature>
<evidence type="ECO:0000256" key="1">
    <source>
        <dbReference type="ARBA" id="ARBA00022723"/>
    </source>
</evidence>